<dbReference type="FunFam" id="3.30.160.60:FF:000733">
    <property type="entry name" value="Zinc finger protein 236 variant"/>
    <property type="match status" value="1"/>
</dbReference>
<dbReference type="PANTHER" id="PTHR23235:SF142">
    <property type="entry name" value="ZINC FINGER PROTEIN 384"/>
    <property type="match status" value="1"/>
</dbReference>
<evidence type="ECO:0000256" key="3">
    <source>
        <dbReference type="ARBA" id="ARBA00022723"/>
    </source>
</evidence>
<dbReference type="GO" id="GO:0000981">
    <property type="term" value="F:DNA-binding transcription factor activity, RNA polymerase II-specific"/>
    <property type="evidence" value="ECO:0007669"/>
    <property type="project" value="TreeGrafter"/>
</dbReference>
<keyword evidence="6" id="KW-0862">Zinc</keyword>
<feature type="domain" description="C2H2-type" evidence="13">
    <location>
        <begin position="692"/>
        <end position="719"/>
    </location>
</feature>
<evidence type="ECO:0000256" key="7">
    <source>
        <dbReference type="ARBA" id="ARBA00023015"/>
    </source>
</evidence>
<feature type="domain" description="C2H2-type" evidence="13">
    <location>
        <begin position="636"/>
        <end position="663"/>
    </location>
</feature>
<feature type="compositionally biased region" description="Basic and acidic residues" evidence="12">
    <location>
        <begin position="399"/>
        <end position="409"/>
    </location>
</feature>
<dbReference type="Proteomes" id="UP000694680">
    <property type="component" value="Chromosome 12"/>
</dbReference>
<evidence type="ECO:0000256" key="10">
    <source>
        <dbReference type="ARBA" id="ARBA00023242"/>
    </source>
</evidence>
<evidence type="ECO:0000259" key="13">
    <source>
        <dbReference type="PROSITE" id="PS50157"/>
    </source>
</evidence>
<keyword evidence="9" id="KW-0804">Transcription</keyword>
<evidence type="ECO:0000256" key="11">
    <source>
        <dbReference type="PROSITE-ProRule" id="PRU00042"/>
    </source>
</evidence>
<proteinExistence type="inferred from homology"/>
<keyword evidence="8" id="KW-0238">DNA-binding</keyword>
<comment type="similarity">
    <text evidence="2">Belongs to the krueppel C2H2-type zinc-finger protein family.</text>
</comment>
<name>A0A8C5GZ02_GOUWI</name>
<dbReference type="FunFam" id="3.30.160.60:FF:000446">
    <property type="entry name" value="Zinc finger protein"/>
    <property type="match status" value="1"/>
</dbReference>
<evidence type="ECO:0000256" key="8">
    <source>
        <dbReference type="ARBA" id="ARBA00023125"/>
    </source>
</evidence>
<dbReference type="AlphaFoldDB" id="A0A8C5GZ02"/>
<evidence type="ECO:0000256" key="6">
    <source>
        <dbReference type="ARBA" id="ARBA00022833"/>
    </source>
</evidence>
<dbReference type="PROSITE" id="PS00028">
    <property type="entry name" value="ZINC_FINGER_C2H2_1"/>
    <property type="match status" value="11"/>
</dbReference>
<sequence>MEQFKAPSPLSLTANPADNWCSWEQSFRRYIAASGEKDEQGKIDILLHTIGEDALEVFNTLTVRGEGDELTMEDVLQAFKDHCSPQRNVVFERNQYWSHQRTAGTSVNTFITELRHKSKDCEFGISENDMLRDKLVLSITDCHLKKRLIQERRLTLHRAIEICRATEQEKTPLRTIKTEHGVQEVPVDGEMKMILPDNSLHHNTSRLLGYQSVPNMDQSEKLVLAAFMPKVHLHRLQLQQPSITDCVFSERKNVEQLLPERLHIKEAPEMFSEGQEEKQLCVQQETNSAACPVKCEDEEEKPQASQLHWRQLTEINMKEEPSTDSLNELMTRQSVGINSKGPEAAQNPDPSSLVLQGPDGTETDSSQTEGSSDDDDDDDDDEDCWQKPLSETETEADCDSTRKNRKMSDSSKNAEMGCKASKTQINSFQQICSKNKVQVKMRSECVGGEKASLSAASELRIHTGDKPFKCDVCSKCFIRKDHLQSHMRIHTGDKPFQCDICGKCFSDKSGLNLHERIHTGEKPFQCDVCNKCFSQKCNLKKHTRIHTGDKPFKCDICGKCFSDKFVLNLHTRIHTGDKPFKCDVCNKRFSQTSDLKKHMSIHTGDKPFKCDVCNKRFSQTSALLKHVRIHTGERPFKCDVCSKCFSDKSGLKSHVRIHTGEKPFKCNICSKCFSDKSGLKSHVRIHTGEKPFKCDVCNKCFNEKATLKKHMRIHTGEKPFKCDICNKCFIQKAHLKRHMRLHTGQKPFACDVCFKCFTERGNLKKHMRIHAREKLFKCDF</sequence>
<reference evidence="14" key="3">
    <citation type="submission" date="2025-09" db="UniProtKB">
        <authorList>
            <consortium name="Ensembl"/>
        </authorList>
    </citation>
    <scope>IDENTIFICATION</scope>
</reference>
<feature type="domain" description="C2H2-type" evidence="13">
    <location>
        <begin position="468"/>
        <end position="495"/>
    </location>
</feature>
<evidence type="ECO:0000256" key="9">
    <source>
        <dbReference type="ARBA" id="ARBA00023163"/>
    </source>
</evidence>
<dbReference type="GO" id="GO:0008270">
    <property type="term" value="F:zinc ion binding"/>
    <property type="evidence" value="ECO:0007669"/>
    <property type="project" value="UniProtKB-KW"/>
</dbReference>
<evidence type="ECO:0000256" key="12">
    <source>
        <dbReference type="SAM" id="MobiDB-lite"/>
    </source>
</evidence>
<dbReference type="FunFam" id="3.30.160.60:FF:000557">
    <property type="entry name" value="zinc finger and SCAN domain-containing protein 29"/>
    <property type="match status" value="4"/>
</dbReference>
<feature type="domain" description="C2H2-type" evidence="13">
    <location>
        <begin position="552"/>
        <end position="579"/>
    </location>
</feature>
<evidence type="ECO:0000256" key="4">
    <source>
        <dbReference type="ARBA" id="ARBA00022737"/>
    </source>
</evidence>
<feature type="domain" description="C2H2-type" evidence="13">
    <location>
        <begin position="664"/>
        <end position="691"/>
    </location>
</feature>
<dbReference type="FunFam" id="3.30.160.60:FF:000624">
    <property type="entry name" value="zinc finger protein 697"/>
    <property type="match status" value="4"/>
</dbReference>
<dbReference type="InterPro" id="IPR036236">
    <property type="entry name" value="Znf_C2H2_sf"/>
</dbReference>
<dbReference type="Ensembl" id="ENSGWIT00000040948.1">
    <property type="protein sequence ID" value="ENSGWIP00000037594.1"/>
    <property type="gene ID" value="ENSGWIG00000019330.1"/>
</dbReference>
<keyword evidence="4" id="KW-0677">Repeat</keyword>
<keyword evidence="3" id="KW-0479">Metal-binding</keyword>
<keyword evidence="7" id="KW-0805">Transcription regulation</keyword>
<dbReference type="PANTHER" id="PTHR23235">
    <property type="entry name" value="KRUEPPEL-LIKE TRANSCRIPTION FACTOR"/>
    <property type="match status" value="1"/>
</dbReference>
<evidence type="ECO:0000313" key="14">
    <source>
        <dbReference type="Ensembl" id="ENSGWIP00000037594.1"/>
    </source>
</evidence>
<evidence type="ECO:0000256" key="1">
    <source>
        <dbReference type="ARBA" id="ARBA00004123"/>
    </source>
</evidence>
<feature type="domain" description="C2H2-type" evidence="13">
    <location>
        <begin position="720"/>
        <end position="747"/>
    </location>
</feature>
<reference evidence="14" key="2">
    <citation type="submission" date="2025-08" db="UniProtKB">
        <authorList>
            <consortium name="Ensembl"/>
        </authorList>
    </citation>
    <scope>IDENTIFICATION</scope>
</reference>
<feature type="region of interest" description="Disordered" evidence="12">
    <location>
        <begin position="338"/>
        <end position="418"/>
    </location>
</feature>
<feature type="domain" description="C2H2-type" evidence="13">
    <location>
        <begin position="496"/>
        <end position="523"/>
    </location>
</feature>
<keyword evidence="15" id="KW-1185">Reference proteome</keyword>
<evidence type="ECO:0000313" key="15">
    <source>
        <dbReference type="Proteomes" id="UP000694680"/>
    </source>
</evidence>
<protein>
    <recommendedName>
        <fullName evidence="13">C2H2-type domain-containing protein</fullName>
    </recommendedName>
</protein>
<dbReference type="Pfam" id="PF00096">
    <property type="entry name" value="zf-C2H2"/>
    <property type="match status" value="11"/>
</dbReference>
<organism evidence="14 15">
    <name type="scientific">Gouania willdenowi</name>
    <name type="common">Blunt-snouted clingfish</name>
    <name type="synonym">Lepadogaster willdenowi</name>
    <dbReference type="NCBI Taxonomy" id="441366"/>
    <lineage>
        <taxon>Eukaryota</taxon>
        <taxon>Metazoa</taxon>
        <taxon>Chordata</taxon>
        <taxon>Craniata</taxon>
        <taxon>Vertebrata</taxon>
        <taxon>Euteleostomi</taxon>
        <taxon>Actinopterygii</taxon>
        <taxon>Neopterygii</taxon>
        <taxon>Teleostei</taxon>
        <taxon>Neoteleostei</taxon>
        <taxon>Acanthomorphata</taxon>
        <taxon>Ovalentaria</taxon>
        <taxon>Blenniimorphae</taxon>
        <taxon>Blenniiformes</taxon>
        <taxon>Gobiesocoidei</taxon>
        <taxon>Gobiesocidae</taxon>
        <taxon>Gobiesocinae</taxon>
        <taxon>Gouania</taxon>
    </lineage>
</organism>
<dbReference type="GO" id="GO:0005634">
    <property type="term" value="C:nucleus"/>
    <property type="evidence" value="ECO:0007669"/>
    <property type="project" value="UniProtKB-SubCell"/>
</dbReference>
<accession>A0A8C5GZ02</accession>
<dbReference type="Gene3D" id="3.30.160.60">
    <property type="entry name" value="Classic Zinc Finger"/>
    <property type="match status" value="11"/>
</dbReference>
<dbReference type="FunFam" id="3.30.160.60:FF:001010">
    <property type="entry name" value="zinc finger protein 64 isoform X3"/>
    <property type="match status" value="1"/>
</dbReference>
<feature type="compositionally biased region" description="Acidic residues" evidence="12">
    <location>
        <begin position="371"/>
        <end position="383"/>
    </location>
</feature>
<dbReference type="SMART" id="SM00355">
    <property type="entry name" value="ZnF_C2H2"/>
    <property type="match status" value="11"/>
</dbReference>
<dbReference type="SUPFAM" id="SSF57667">
    <property type="entry name" value="beta-beta-alpha zinc fingers"/>
    <property type="match status" value="6"/>
</dbReference>
<feature type="domain" description="C2H2-type" evidence="13">
    <location>
        <begin position="608"/>
        <end position="635"/>
    </location>
</feature>
<feature type="domain" description="C2H2-type" evidence="13">
    <location>
        <begin position="580"/>
        <end position="607"/>
    </location>
</feature>
<dbReference type="PROSITE" id="PS50157">
    <property type="entry name" value="ZINC_FINGER_C2H2_2"/>
    <property type="match status" value="11"/>
</dbReference>
<evidence type="ECO:0000256" key="2">
    <source>
        <dbReference type="ARBA" id="ARBA00006991"/>
    </source>
</evidence>
<feature type="domain" description="C2H2-type" evidence="13">
    <location>
        <begin position="748"/>
        <end position="775"/>
    </location>
</feature>
<dbReference type="GO" id="GO:0000978">
    <property type="term" value="F:RNA polymerase II cis-regulatory region sequence-specific DNA binding"/>
    <property type="evidence" value="ECO:0007669"/>
    <property type="project" value="TreeGrafter"/>
</dbReference>
<dbReference type="InterPro" id="IPR013087">
    <property type="entry name" value="Znf_C2H2_type"/>
</dbReference>
<feature type="domain" description="C2H2-type" evidence="13">
    <location>
        <begin position="524"/>
        <end position="551"/>
    </location>
</feature>
<comment type="subcellular location">
    <subcellularLocation>
        <location evidence="1">Nucleus</location>
    </subcellularLocation>
</comment>
<keyword evidence="10" id="KW-0539">Nucleus</keyword>
<reference evidence="14" key="1">
    <citation type="submission" date="2020-06" db="EMBL/GenBank/DDBJ databases">
        <authorList>
            <consortium name="Wellcome Sanger Institute Data Sharing"/>
        </authorList>
    </citation>
    <scope>NUCLEOTIDE SEQUENCE [LARGE SCALE GENOMIC DNA]</scope>
</reference>
<evidence type="ECO:0000256" key="5">
    <source>
        <dbReference type="ARBA" id="ARBA00022771"/>
    </source>
</evidence>
<keyword evidence="5 11" id="KW-0863">Zinc-finger</keyword>